<evidence type="ECO:0000256" key="3">
    <source>
        <dbReference type="ARBA" id="ARBA00022692"/>
    </source>
</evidence>
<keyword evidence="7 8" id="KW-0998">Cell outer membrane</keyword>
<evidence type="ECO:0000313" key="11">
    <source>
        <dbReference type="EMBL" id="RCL40009.1"/>
    </source>
</evidence>
<reference evidence="11 12" key="1">
    <citation type="journal article" date="2018" name="Microbiome">
        <title>Fine metagenomic profile of the Mediterranean stratified and mixed water columns revealed by assembly and recruitment.</title>
        <authorList>
            <person name="Haro-Moreno J.M."/>
            <person name="Lopez-Perez M."/>
            <person name="De La Torre J.R."/>
            <person name="Picazo A."/>
            <person name="Camacho A."/>
            <person name="Rodriguez-Valera F."/>
        </authorList>
    </citation>
    <scope>NUCLEOTIDE SEQUENCE [LARGE SCALE GENOMIC DNA]</scope>
    <source>
        <strain evidence="11">MED-G82</strain>
    </source>
</reference>
<dbReference type="GO" id="GO:1990063">
    <property type="term" value="C:Bam protein complex"/>
    <property type="evidence" value="ECO:0007669"/>
    <property type="project" value="TreeGrafter"/>
</dbReference>
<dbReference type="HAMAP" id="MF_01430">
    <property type="entry name" value="OM_assembly_BamA"/>
    <property type="match status" value="1"/>
</dbReference>
<dbReference type="GO" id="GO:0043165">
    <property type="term" value="P:Gram-negative-bacterium-type cell outer membrane assembly"/>
    <property type="evidence" value="ECO:0007669"/>
    <property type="project" value="UniProtKB-UniRule"/>
</dbReference>
<sequence>MGAGYATDVFCNIQRYIKIFLGDILKKLLLTISLMFSVLVSAFDEFVISDIRVVGLQRVSVGSIFTIIPITVGDTMSQDKVRDIIVALFETEQFNNIEILRDETALIIQLEERPSISIIELDGNSALKSEDLLQGLKGAGISEGEVYKRSTLEGMKSELVRQYASQGRYGAGVDVETQNRPRNTVDVKIIIDEGQSAKIKSIKIIGNKFFSDDELLSIFELSEGNWFSFFSSSDRYSKEKLEGDIENLESFYLDRGYLKYSLESIQVSVSQDKENVFISMSILEGEKYTVDEVNIIGDIPLSENIYQPILETLKGQTYSQAQITQIEDYFTNLLGNEGYTFAEVRGNPEIKDDKELVDLLFVVQPGNRTYARKINFSGNHLTNDEVLRREMRQFEGAWASDNLIENSKVRLERLGYFKQVNVETIPVPGTEDQVDIEFSVEEESTSSIGGSIGYSDFGLNLGLNLQDQNFLGTGNRVSIGLNKSIYQELYSISFFDPYFTIDGVSRGYSIYFRETDYGEFNVANYLTNSLGTGIQFGYPINEIERIGLNLNYDKTDIDPGSLPAREITNFLNSEGTIFETLKAQAVWSRITLNRGLFPTNGSSVDLMLQTTLPGSDINYYKINVRNKIYRPLGVADLVFGFVGELGYIDAFSDTKVTPFFENFYSGGPRSLRGFESNTLGPRVTPAPCYEYDPVNDICPDIIDTDGDGIADSPAQNPYAFSQYDDPIGGNLLIEGSLQLIFKLPIVDDTRSMRSAFFLDFGNVFSTDCQDYQLNCSDPSIDELRYSIGVGITWITGFGPMSFSFSQPFNDGPFDRTEEFQFTIGTTL</sequence>
<feature type="domain" description="POTRA" evidence="10">
    <location>
        <begin position="197"/>
        <end position="285"/>
    </location>
</feature>
<dbReference type="FunFam" id="3.10.20.310:FF:000001">
    <property type="entry name" value="Outer membrane protein assembly factor BamA"/>
    <property type="match status" value="1"/>
</dbReference>
<comment type="subcellular location">
    <subcellularLocation>
        <location evidence="8">Cell outer membrane</location>
    </subcellularLocation>
    <subcellularLocation>
        <location evidence="1">Membrane</location>
    </subcellularLocation>
</comment>
<evidence type="ECO:0000256" key="8">
    <source>
        <dbReference type="HAMAP-Rule" id="MF_01430"/>
    </source>
</evidence>
<dbReference type="InterPro" id="IPR039910">
    <property type="entry name" value="D15-like"/>
</dbReference>
<evidence type="ECO:0000256" key="5">
    <source>
        <dbReference type="ARBA" id="ARBA00022737"/>
    </source>
</evidence>
<dbReference type="InterPro" id="IPR000184">
    <property type="entry name" value="Bac_surfAg_D15"/>
</dbReference>
<dbReference type="InterPro" id="IPR010827">
    <property type="entry name" value="BamA/TamA_POTRA"/>
</dbReference>
<dbReference type="PROSITE" id="PS51779">
    <property type="entry name" value="POTRA"/>
    <property type="match status" value="4"/>
</dbReference>
<dbReference type="GO" id="GO:0051205">
    <property type="term" value="P:protein insertion into membrane"/>
    <property type="evidence" value="ECO:0007669"/>
    <property type="project" value="UniProtKB-UniRule"/>
</dbReference>
<evidence type="ECO:0000256" key="2">
    <source>
        <dbReference type="ARBA" id="ARBA00022452"/>
    </source>
</evidence>
<keyword evidence="3 8" id="KW-0812">Transmembrane</keyword>
<comment type="subunit">
    <text evidence="8">Part of the Bam complex.</text>
</comment>
<evidence type="ECO:0000313" key="12">
    <source>
        <dbReference type="Proteomes" id="UP000253307"/>
    </source>
</evidence>
<dbReference type="AlphaFoldDB" id="A0A368BRQ6"/>
<keyword evidence="2 8" id="KW-1134">Transmembrane beta strand</keyword>
<dbReference type="InterPro" id="IPR023707">
    <property type="entry name" value="OM_assembly_BamA"/>
</dbReference>
<comment type="similarity">
    <text evidence="8">Belongs to the BamA family.</text>
</comment>
<keyword evidence="5 8" id="KW-0677">Repeat</keyword>
<feature type="domain" description="POTRA" evidence="10">
    <location>
        <begin position="114"/>
        <end position="194"/>
    </location>
</feature>
<feature type="domain" description="POTRA" evidence="10">
    <location>
        <begin position="46"/>
        <end position="113"/>
    </location>
</feature>
<gene>
    <name evidence="8 11" type="primary">bamA</name>
    <name evidence="11" type="ORF">DBW96_03925</name>
</gene>
<dbReference type="PANTHER" id="PTHR12815">
    <property type="entry name" value="SORTING AND ASSEMBLY MACHINERY SAMM50 PROTEIN FAMILY MEMBER"/>
    <property type="match status" value="1"/>
</dbReference>
<dbReference type="PANTHER" id="PTHR12815:SF23">
    <property type="entry name" value="OUTER MEMBRANE PROTEIN ASSEMBLY FACTOR BAMA"/>
    <property type="match status" value="1"/>
</dbReference>
<keyword evidence="6 8" id="KW-0472">Membrane</keyword>
<dbReference type="NCBIfam" id="TIGR03303">
    <property type="entry name" value="OM_YaeT"/>
    <property type="match status" value="1"/>
</dbReference>
<feature type="domain" description="POTRA" evidence="10">
    <location>
        <begin position="369"/>
        <end position="443"/>
    </location>
</feature>
<evidence type="ECO:0000256" key="4">
    <source>
        <dbReference type="ARBA" id="ARBA00022729"/>
    </source>
</evidence>
<dbReference type="Gene3D" id="3.10.20.310">
    <property type="entry name" value="membrane protein fhac"/>
    <property type="match status" value="5"/>
</dbReference>
<proteinExistence type="inferred from homology"/>
<dbReference type="Pfam" id="PF01103">
    <property type="entry name" value="Omp85"/>
    <property type="match status" value="1"/>
</dbReference>
<organism evidence="11 12">
    <name type="scientific">SAR86 cluster bacterium</name>
    <dbReference type="NCBI Taxonomy" id="2030880"/>
    <lineage>
        <taxon>Bacteria</taxon>
        <taxon>Pseudomonadati</taxon>
        <taxon>Pseudomonadota</taxon>
        <taxon>Gammaproteobacteria</taxon>
        <taxon>SAR86 cluster</taxon>
    </lineage>
</organism>
<comment type="caution">
    <text evidence="11">The sequence shown here is derived from an EMBL/GenBank/DDBJ whole genome shotgun (WGS) entry which is preliminary data.</text>
</comment>
<accession>A0A368BRQ6</accession>
<dbReference type="Gene3D" id="2.40.160.50">
    <property type="entry name" value="membrane protein fhac: a member of the omp85/tpsb transporter family"/>
    <property type="match status" value="1"/>
</dbReference>
<dbReference type="Proteomes" id="UP000253307">
    <property type="component" value="Unassembled WGS sequence"/>
</dbReference>
<name>A0A368BRQ6_9GAMM</name>
<evidence type="ECO:0000256" key="6">
    <source>
        <dbReference type="ARBA" id="ARBA00023136"/>
    </source>
</evidence>
<dbReference type="EMBL" id="QOPE01000032">
    <property type="protein sequence ID" value="RCL40009.1"/>
    <property type="molecule type" value="Genomic_DNA"/>
</dbReference>
<dbReference type="PIRSF" id="PIRSF006076">
    <property type="entry name" value="OM_assembly_OMP85"/>
    <property type="match status" value="1"/>
</dbReference>
<evidence type="ECO:0000256" key="7">
    <source>
        <dbReference type="ARBA" id="ARBA00023237"/>
    </source>
</evidence>
<protein>
    <recommendedName>
        <fullName evidence="8 9">Outer membrane protein assembly factor BamA</fullName>
    </recommendedName>
</protein>
<evidence type="ECO:0000259" key="10">
    <source>
        <dbReference type="PROSITE" id="PS51779"/>
    </source>
</evidence>
<evidence type="ECO:0000256" key="1">
    <source>
        <dbReference type="ARBA" id="ARBA00004370"/>
    </source>
</evidence>
<dbReference type="InterPro" id="IPR034746">
    <property type="entry name" value="POTRA"/>
</dbReference>
<comment type="function">
    <text evidence="8">Part of the outer membrane protein assembly complex, which is involved in assembly and insertion of beta-barrel proteins into the outer membrane.</text>
</comment>
<dbReference type="Pfam" id="PF07244">
    <property type="entry name" value="POTRA"/>
    <property type="match status" value="4"/>
</dbReference>
<keyword evidence="4 8" id="KW-0732">Signal</keyword>
<evidence type="ECO:0000256" key="9">
    <source>
        <dbReference type="NCBIfam" id="TIGR03303"/>
    </source>
</evidence>